<evidence type="ECO:0000256" key="2">
    <source>
        <dbReference type="PROSITE-ProRule" id="PRU00169"/>
    </source>
</evidence>
<dbReference type="InterPro" id="IPR011006">
    <property type="entry name" value="CheY-like_superfamily"/>
</dbReference>
<dbReference type="AlphaFoldDB" id="A0A1G1XM68"/>
<dbReference type="PANTHER" id="PTHR44591:SF3">
    <property type="entry name" value="RESPONSE REGULATORY DOMAIN-CONTAINING PROTEIN"/>
    <property type="match status" value="1"/>
</dbReference>
<dbReference type="PANTHER" id="PTHR44591">
    <property type="entry name" value="STRESS RESPONSE REGULATOR PROTEIN 1"/>
    <property type="match status" value="1"/>
</dbReference>
<dbReference type="SMART" id="SM00448">
    <property type="entry name" value="REC"/>
    <property type="match status" value="1"/>
</dbReference>
<evidence type="ECO:0000313" key="4">
    <source>
        <dbReference type="EMBL" id="OGY41183.1"/>
    </source>
</evidence>
<gene>
    <name evidence="4" type="ORF">A2Y82_01925</name>
</gene>
<comment type="caution">
    <text evidence="4">The sequence shown here is derived from an EMBL/GenBank/DDBJ whole genome shotgun (WGS) entry which is preliminary data.</text>
</comment>
<dbReference type="Pfam" id="PF00072">
    <property type="entry name" value="Response_reg"/>
    <property type="match status" value="1"/>
</dbReference>
<dbReference type="PROSITE" id="PS50110">
    <property type="entry name" value="RESPONSE_REGULATORY"/>
    <property type="match status" value="1"/>
</dbReference>
<reference evidence="4 5" key="1">
    <citation type="journal article" date="2016" name="Nat. Commun.">
        <title>Thousands of microbial genomes shed light on interconnected biogeochemical processes in an aquifer system.</title>
        <authorList>
            <person name="Anantharaman K."/>
            <person name="Brown C.T."/>
            <person name="Hug L.A."/>
            <person name="Sharon I."/>
            <person name="Castelle C.J."/>
            <person name="Probst A.J."/>
            <person name="Thomas B.C."/>
            <person name="Singh A."/>
            <person name="Wilkins M.J."/>
            <person name="Karaoz U."/>
            <person name="Brodie E.L."/>
            <person name="Williams K.H."/>
            <person name="Hubbard S.S."/>
            <person name="Banfield J.F."/>
        </authorList>
    </citation>
    <scope>NUCLEOTIDE SEQUENCE [LARGE SCALE GENOMIC DNA]</scope>
</reference>
<name>A0A1G1XM68_9BACT</name>
<dbReference type="Proteomes" id="UP000176498">
    <property type="component" value="Unassembled WGS sequence"/>
</dbReference>
<protein>
    <recommendedName>
        <fullName evidence="3">Response regulatory domain-containing protein</fullName>
    </recommendedName>
</protein>
<evidence type="ECO:0000259" key="3">
    <source>
        <dbReference type="PROSITE" id="PS50110"/>
    </source>
</evidence>
<dbReference type="InterPro" id="IPR050595">
    <property type="entry name" value="Bact_response_regulator"/>
</dbReference>
<feature type="modified residue" description="4-aspartylphosphate" evidence="2">
    <location>
        <position position="52"/>
    </location>
</feature>
<evidence type="ECO:0000256" key="1">
    <source>
        <dbReference type="ARBA" id="ARBA00022553"/>
    </source>
</evidence>
<dbReference type="SUPFAM" id="SSF52172">
    <property type="entry name" value="CheY-like"/>
    <property type="match status" value="1"/>
</dbReference>
<dbReference type="Gene3D" id="3.40.50.2300">
    <property type="match status" value="1"/>
</dbReference>
<sequence length="128" mass="14231">MPKILVVDNDLDTLETICLSLEAGGFKVIKAEGGQIALNLIKKEKVDLILLDIMMPEIDGIQVAKKLDADSKTQKIPVIFISALPVESNNFKTAIKETENLKNIKGAVEKPFKFEDLINRINQVLKNK</sequence>
<evidence type="ECO:0000313" key="5">
    <source>
        <dbReference type="Proteomes" id="UP000176498"/>
    </source>
</evidence>
<keyword evidence="1 2" id="KW-0597">Phosphoprotein</keyword>
<dbReference type="EMBL" id="MHHZ01000021">
    <property type="protein sequence ID" value="OGY41183.1"/>
    <property type="molecule type" value="Genomic_DNA"/>
</dbReference>
<proteinExistence type="predicted"/>
<organism evidence="4 5">
    <name type="scientific">Candidatus Buchananbacteria bacterium RBG_13_36_9</name>
    <dbReference type="NCBI Taxonomy" id="1797530"/>
    <lineage>
        <taxon>Bacteria</taxon>
        <taxon>Candidatus Buchananiibacteriota</taxon>
    </lineage>
</organism>
<feature type="domain" description="Response regulatory" evidence="3">
    <location>
        <begin position="3"/>
        <end position="125"/>
    </location>
</feature>
<dbReference type="GO" id="GO:0000160">
    <property type="term" value="P:phosphorelay signal transduction system"/>
    <property type="evidence" value="ECO:0007669"/>
    <property type="project" value="InterPro"/>
</dbReference>
<dbReference type="InterPro" id="IPR001789">
    <property type="entry name" value="Sig_transdc_resp-reg_receiver"/>
</dbReference>
<accession>A0A1G1XM68</accession>